<reference evidence="1 2" key="1">
    <citation type="submission" date="2010-10" db="EMBL/GenBank/DDBJ databases">
        <authorList>
            <person name="Durkin A.S."/>
            <person name="Madupu R."/>
            <person name="Torralba M."/>
            <person name="Gillis M."/>
            <person name="Methe B."/>
            <person name="Sutton G."/>
            <person name="Nelson K.E."/>
        </authorList>
    </citation>
    <scope>NUCLEOTIDE SEQUENCE [LARGE SCALE GENOMIC DNA]</scope>
    <source>
        <strain evidence="1 2">PB013-T2-3</strain>
    </source>
</reference>
<dbReference type="RefSeq" id="WP_004564482.1">
    <property type="nucleotide sequence ID" value="NZ_AEKL01000005.1"/>
</dbReference>
<comment type="caution">
    <text evidence="1">The sequence shown here is derived from an EMBL/GenBank/DDBJ whole genome shotgun (WGS) entry which is preliminary data.</text>
</comment>
<proteinExistence type="predicted"/>
<dbReference type="EMBL" id="AEKL01000005">
    <property type="protein sequence ID" value="EFQ54091.1"/>
    <property type="molecule type" value="Genomic_DNA"/>
</dbReference>
<accession>E3C5B2</accession>
<protein>
    <submittedName>
        <fullName evidence="1">Uncharacterized protein</fullName>
    </submittedName>
</protein>
<dbReference type="eggNOG" id="ENOG5030ASP">
    <property type="taxonomic scope" value="Bacteria"/>
</dbReference>
<gene>
    <name evidence="1" type="ORF">HMPREF9265_1638</name>
</gene>
<dbReference type="OrthoDB" id="2306204at2"/>
<evidence type="ECO:0000313" key="1">
    <source>
        <dbReference type="EMBL" id="EFQ54091.1"/>
    </source>
</evidence>
<dbReference type="AlphaFoldDB" id="E3C5B2"/>
<evidence type="ECO:0000313" key="2">
    <source>
        <dbReference type="Proteomes" id="UP000003070"/>
    </source>
</evidence>
<dbReference type="Proteomes" id="UP000003070">
    <property type="component" value="Unassembled WGS sequence"/>
</dbReference>
<organism evidence="1 2">
    <name type="scientific">Limosilactobacillus oris PB013-T2-3</name>
    <dbReference type="NCBI Taxonomy" id="908339"/>
    <lineage>
        <taxon>Bacteria</taxon>
        <taxon>Bacillati</taxon>
        <taxon>Bacillota</taxon>
        <taxon>Bacilli</taxon>
        <taxon>Lactobacillales</taxon>
        <taxon>Lactobacillaceae</taxon>
        <taxon>Limosilactobacillus</taxon>
    </lineage>
</organism>
<sequence>MSALLELIKEAPPEDRKAAAEMLKPYLNFEKEEDYDLVPKRQPNRQIGLPEFKADKGIKKSLVWCRTYLLPKMPGVHGLNAGKGHHIMIDYVPASKWFEEHESEIDWNQPLP</sequence>
<name>E3C5B2_9LACO</name>